<dbReference type="PROSITE" id="PS51834">
    <property type="entry name" value="DENN_FLCN_SMCR8"/>
    <property type="match status" value="1"/>
</dbReference>
<dbReference type="Proteomes" id="UP000683360">
    <property type="component" value="Unassembled WGS sequence"/>
</dbReference>
<protein>
    <recommendedName>
        <fullName evidence="1">UDENN FLCN/SMCR8-type domain-containing protein</fullName>
    </recommendedName>
</protein>
<evidence type="ECO:0000313" key="2">
    <source>
        <dbReference type="EMBL" id="CAG2246382.1"/>
    </source>
</evidence>
<dbReference type="OrthoDB" id="2289278at2759"/>
<keyword evidence="3" id="KW-1185">Reference proteome</keyword>
<organism evidence="2 3">
    <name type="scientific">Mytilus edulis</name>
    <name type="common">Blue mussel</name>
    <dbReference type="NCBI Taxonomy" id="6550"/>
    <lineage>
        <taxon>Eukaryota</taxon>
        <taxon>Metazoa</taxon>
        <taxon>Spiralia</taxon>
        <taxon>Lophotrochozoa</taxon>
        <taxon>Mollusca</taxon>
        <taxon>Bivalvia</taxon>
        <taxon>Autobranchia</taxon>
        <taxon>Pteriomorphia</taxon>
        <taxon>Mytilida</taxon>
        <taxon>Mytiloidea</taxon>
        <taxon>Mytilidae</taxon>
        <taxon>Mytilinae</taxon>
        <taxon>Mytilus</taxon>
    </lineage>
</organism>
<proteinExistence type="predicted"/>
<evidence type="ECO:0000259" key="1">
    <source>
        <dbReference type="PROSITE" id="PS51834"/>
    </source>
</evidence>
<gene>
    <name evidence="2" type="ORF">MEDL_58356</name>
</gene>
<feature type="domain" description="UDENN FLCN/SMCR8-type" evidence="1">
    <location>
        <begin position="1"/>
        <end position="119"/>
    </location>
</feature>
<comment type="caution">
    <text evidence="2">The sequence shown here is derived from an EMBL/GenBank/DDBJ whole genome shotgun (WGS) entry which is preliminary data.</text>
</comment>
<evidence type="ECO:0000313" key="3">
    <source>
        <dbReference type="Proteomes" id="UP000683360"/>
    </source>
</evidence>
<name>A0A8S3ULA4_MYTED</name>
<sequence length="151" mass="17317">MVPKAVQKYITLLDVERRVIISPVYQGSLITTILSRKKSFKTEEGYIQFIKVSLCEFSSKAFIFFHSFCLGTVGTLTSNRGSIISESDSVKKTAMAFLSKLGIHDCDIDIMEGFHQDLLPETFIRASYTDYNYEFLLIVEDEAWHQCHDRL</sequence>
<accession>A0A8S3ULA4</accession>
<dbReference type="AlphaFoldDB" id="A0A8S3ULA4"/>
<reference evidence="2" key="1">
    <citation type="submission" date="2021-03" db="EMBL/GenBank/DDBJ databases">
        <authorList>
            <person name="Bekaert M."/>
        </authorList>
    </citation>
    <scope>NUCLEOTIDE SEQUENCE</scope>
</reference>
<dbReference type="InterPro" id="IPR037521">
    <property type="entry name" value="FLCN/SMCR8_DENN"/>
</dbReference>
<dbReference type="EMBL" id="CAJPWZ010002861">
    <property type="protein sequence ID" value="CAG2246382.1"/>
    <property type="molecule type" value="Genomic_DNA"/>
</dbReference>